<dbReference type="EMBL" id="NMUH01004090">
    <property type="protein sequence ID" value="MQM08326.1"/>
    <property type="molecule type" value="Genomic_DNA"/>
</dbReference>
<evidence type="ECO:0000313" key="2">
    <source>
        <dbReference type="Proteomes" id="UP000652761"/>
    </source>
</evidence>
<reference evidence="1" key="1">
    <citation type="submission" date="2017-07" db="EMBL/GenBank/DDBJ databases">
        <title>Taro Niue Genome Assembly and Annotation.</title>
        <authorList>
            <person name="Atibalentja N."/>
            <person name="Keating K."/>
            <person name="Fields C.J."/>
        </authorList>
    </citation>
    <scope>NUCLEOTIDE SEQUENCE</scope>
    <source>
        <strain evidence="1">Niue_2</strain>
        <tissue evidence="1">Leaf</tissue>
    </source>
</reference>
<evidence type="ECO:0000313" key="1">
    <source>
        <dbReference type="EMBL" id="MQM08326.1"/>
    </source>
</evidence>
<name>A0A843WKW9_COLES</name>
<organism evidence="1 2">
    <name type="scientific">Colocasia esculenta</name>
    <name type="common">Wild taro</name>
    <name type="synonym">Arum esculentum</name>
    <dbReference type="NCBI Taxonomy" id="4460"/>
    <lineage>
        <taxon>Eukaryota</taxon>
        <taxon>Viridiplantae</taxon>
        <taxon>Streptophyta</taxon>
        <taxon>Embryophyta</taxon>
        <taxon>Tracheophyta</taxon>
        <taxon>Spermatophyta</taxon>
        <taxon>Magnoliopsida</taxon>
        <taxon>Liliopsida</taxon>
        <taxon>Araceae</taxon>
        <taxon>Aroideae</taxon>
        <taxon>Colocasieae</taxon>
        <taxon>Colocasia</taxon>
    </lineage>
</organism>
<comment type="caution">
    <text evidence="1">The sequence shown here is derived from an EMBL/GenBank/DDBJ whole genome shotgun (WGS) entry which is preliminary data.</text>
</comment>
<accession>A0A843WKW9</accession>
<dbReference type="Proteomes" id="UP000652761">
    <property type="component" value="Unassembled WGS sequence"/>
</dbReference>
<protein>
    <submittedName>
        <fullName evidence="1">Uncharacterized protein</fullName>
    </submittedName>
</protein>
<dbReference type="PROSITE" id="PS51257">
    <property type="entry name" value="PROKAR_LIPOPROTEIN"/>
    <property type="match status" value="1"/>
</dbReference>
<keyword evidence="2" id="KW-1185">Reference proteome</keyword>
<dbReference type="AlphaFoldDB" id="A0A843WKW9"/>
<sequence length="135" mass="14932">MRGQSSWVKGAWAICVRGMAPRGGALCAVHGGMACVSWRQIVQRAVGGGNLELIFECDFVFSSVRTVGCVQEHLVRFRLLGEMVTAAYWKEFREGEHVDVCNELSTMKVHTQQCRALHLGAVAGEALKLLDRRVE</sequence>
<proteinExistence type="predicted"/>
<gene>
    <name evidence="1" type="ORF">Taro_041177</name>
</gene>